<evidence type="ECO:0000313" key="1">
    <source>
        <dbReference type="EMBL" id="VVO97891.1"/>
    </source>
</evidence>
<dbReference type="CDD" id="cd00093">
    <property type="entry name" value="HTH_XRE"/>
    <property type="match status" value="1"/>
</dbReference>
<dbReference type="GO" id="GO:0003677">
    <property type="term" value="F:DNA binding"/>
    <property type="evidence" value="ECO:0007669"/>
    <property type="project" value="InterPro"/>
</dbReference>
<dbReference type="EMBL" id="CABVII010000010">
    <property type="protein sequence ID" value="VVO97891.1"/>
    <property type="molecule type" value="Genomic_DNA"/>
</dbReference>
<gene>
    <name evidence="1" type="ORF">PS862_02687</name>
</gene>
<proteinExistence type="predicted"/>
<dbReference type="InterPro" id="IPR039554">
    <property type="entry name" value="HigA2-like_HTH"/>
</dbReference>
<dbReference type="SUPFAM" id="SSF47413">
    <property type="entry name" value="lambda repressor-like DNA-binding domains"/>
    <property type="match status" value="1"/>
</dbReference>
<dbReference type="PROSITE" id="PS50943">
    <property type="entry name" value="HTH_CROC1"/>
    <property type="match status" value="1"/>
</dbReference>
<name>A0A5E6THX7_PSEFL</name>
<dbReference type="Gene3D" id="1.10.260.40">
    <property type="entry name" value="lambda repressor-like DNA-binding domains"/>
    <property type="match status" value="1"/>
</dbReference>
<dbReference type="InterPro" id="IPR001387">
    <property type="entry name" value="Cro/C1-type_HTH"/>
</dbReference>
<dbReference type="AlphaFoldDB" id="A0A5E6THX7"/>
<dbReference type="Pfam" id="PF13744">
    <property type="entry name" value="HTH_37"/>
    <property type="match status" value="1"/>
</dbReference>
<protein>
    <submittedName>
        <fullName evidence="1">Uncharacterized protein</fullName>
    </submittedName>
</protein>
<reference evidence="1 2" key="1">
    <citation type="submission" date="2019-09" db="EMBL/GenBank/DDBJ databases">
        <authorList>
            <person name="Chandra G."/>
            <person name="Truman W A."/>
        </authorList>
    </citation>
    <scope>NUCLEOTIDE SEQUENCE [LARGE SCALE GENOMIC DNA]</scope>
    <source>
        <strain evidence="1">PS862</strain>
    </source>
</reference>
<evidence type="ECO:0000313" key="2">
    <source>
        <dbReference type="Proteomes" id="UP000385207"/>
    </source>
</evidence>
<dbReference type="Proteomes" id="UP000385207">
    <property type="component" value="Unassembled WGS sequence"/>
</dbReference>
<organism evidence="1 2">
    <name type="scientific">Pseudomonas fluorescens</name>
    <dbReference type="NCBI Taxonomy" id="294"/>
    <lineage>
        <taxon>Bacteria</taxon>
        <taxon>Pseudomonadati</taxon>
        <taxon>Pseudomonadota</taxon>
        <taxon>Gammaproteobacteria</taxon>
        <taxon>Pseudomonadales</taxon>
        <taxon>Pseudomonadaceae</taxon>
        <taxon>Pseudomonas</taxon>
    </lineage>
</organism>
<accession>A0A5E6THX7</accession>
<sequence length="112" mass="12516">MQKDQKMIEIEESSGNVYADLGIPDANEMRVKSQLATKIGEIIKARHLTQVQASEILGLSQPKLSEMLRGKFRGISEAKMMECLSLLGRDVQIVVKSAPRSRKEGRIEVVFT</sequence>
<dbReference type="InterPro" id="IPR010982">
    <property type="entry name" value="Lambda_DNA-bd_dom_sf"/>
</dbReference>
<dbReference type="SMART" id="SM00530">
    <property type="entry name" value="HTH_XRE"/>
    <property type="match status" value="1"/>
</dbReference>